<sequence length="188" mass="21184">MKRSLKNSWLDWVSYLPTEQRTMLNTGVTIASVFLCLLLLPTRFPGMELLHIAPDWLLIWVVTWSIQRTPTQACFMGVILGLLQDGMTAHWPTHALSLALVGLLSSYLQKQRLILDDFVSVALVVFGMAIVAETVLALQFGIIGDRPLNDIWIDHQRIALASAILSSLWAPAIYLPLSHWWKLINPNN</sequence>
<comment type="subcellular location">
    <subcellularLocation>
        <location evidence="1">Cell membrane</location>
        <topology evidence="1">Multi-pass membrane protein</topology>
    </subcellularLocation>
</comment>
<feature type="transmembrane region" description="Helical" evidence="8">
    <location>
        <begin position="120"/>
        <end position="143"/>
    </location>
</feature>
<reference evidence="9" key="1">
    <citation type="submission" date="2024-07" db="EMBL/GenBank/DDBJ databases">
        <authorList>
            <person name="Kim Y.J."/>
            <person name="Jeong J.Y."/>
        </authorList>
    </citation>
    <scope>NUCLEOTIDE SEQUENCE</scope>
    <source>
        <strain evidence="9">GIHE-MW2</strain>
    </source>
</reference>
<dbReference type="InterPro" id="IPR007227">
    <property type="entry name" value="Cell_shape_determining_MreD"/>
</dbReference>
<keyword evidence="3" id="KW-1003">Cell membrane</keyword>
<keyword evidence="7 8" id="KW-0472">Membrane</keyword>
<evidence type="ECO:0000256" key="5">
    <source>
        <dbReference type="ARBA" id="ARBA00022960"/>
    </source>
</evidence>
<accession>A0AAU8J7M6</accession>
<proteinExistence type="inferred from homology"/>
<feature type="transmembrane region" description="Helical" evidence="8">
    <location>
        <begin position="89"/>
        <end position="108"/>
    </location>
</feature>
<evidence type="ECO:0000256" key="2">
    <source>
        <dbReference type="ARBA" id="ARBA00007776"/>
    </source>
</evidence>
<feature type="transmembrane region" description="Helical" evidence="8">
    <location>
        <begin position="23"/>
        <end position="44"/>
    </location>
</feature>
<comment type="similarity">
    <text evidence="2">Belongs to the MreD family.</text>
</comment>
<keyword evidence="6 8" id="KW-1133">Transmembrane helix</keyword>
<dbReference type="Pfam" id="PF04093">
    <property type="entry name" value="MreD"/>
    <property type="match status" value="1"/>
</dbReference>
<keyword evidence="4 8" id="KW-0812">Transmembrane</keyword>
<feature type="transmembrane region" description="Helical" evidence="8">
    <location>
        <begin position="158"/>
        <end position="177"/>
    </location>
</feature>
<dbReference type="AlphaFoldDB" id="A0AAU8J7M6"/>
<protein>
    <submittedName>
        <fullName evidence="9">Rod shape-determining protein MreD</fullName>
    </submittedName>
</protein>
<dbReference type="RefSeq" id="WP_190878866.1">
    <property type="nucleotide sequence ID" value="NZ_CP159837.1"/>
</dbReference>
<evidence type="ECO:0000256" key="6">
    <source>
        <dbReference type="ARBA" id="ARBA00022989"/>
    </source>
</evidence>
<evidence type="ECO:0000256" key="3">
    <source>
        <dbReference type="ARBA" id="ARBA00022475"/>
    </source>
</evidence>
<evidence type="ECO:0000313" key="9">
    <source>
        <dbReference type="EMBL" id="XCM34815.1"/>
    </source>
</evidence>
<gene>
    <name evidence="9" type="primary">mreD</name>
    <name evidence="9" type="ORF">ABWT76_003455</name>
</gene>
<dbReference type="EMBL" id="CP159837">
    <property type="protein sequence ID" value="XCM34815.1"/>
    <property type="molecule type" value="Genomic_DNA"/>
</dbReference>
<evidence type="ECO:0000256" key="4">
    <source>
        <dbReference type="ARBA" id="ARBA00022692"/>
    </source>
</evidence>
<evidence type="ECO:0000256" key="1">
    <source>
        <dbReference type="ARBA" id="ARBA00004651"/>
    </source>
</evidence>
<keyword evidence="5" id="KW-0133">Cell shape</keyword>
<name>A0AAU8J7M6_9CYAN</name>
<evidence type="ECO:0000256" key="8">
    <source>
        <dbReference type="SAM" id="Phobius"/>
    </source>
</evidence>
<evidence type="ECO:0000256" key="7">
    <source>
        <dbReference type="ARBA" id="ARBA00023136"/>
    </source>
</evidence>
<organism evidence="9">
    <name type="scientific">Planktothricoides raciborskii GIHE-MW2</name>
    <dbReference type="NCBI Taxonomy" id="2792601"/>
    <lineage>
        <taxon>Bacteria</taxon>
        <taxon>Bacillati</taxon>
        <taxon>Cyanobacteriota</taxon>
        <taxon>Cyanophyceae</taxon>
        <taxon>Oscillatoriophycideae</taxon>
        <taxon>Oscillatoriales</taxon>
        <taxon>Oscillatoriaceae</taxon>
        <taxon>Planktothricoides</taxon>
    </lineage>
</organism>
<dbReference type="NCBIfam" id="TIGR03426">
    <property type="entry name" value="shape_MreD"/>
    <property type="match status" value="1"/>
</dbReference>
<dbReference type="GO" id="GO:0008360">
    <property type="term" value="P:regulation of cell shape"/>
    <property type="evidence" value="ECO:0007669"/>
    <property type="project" value="UniProtKB-KW"/>
</dbReference>
<dbReference type="GO" id="GO:0005886">
    <property type="term" value="C:plasma membrane"/>
    <property type="evidence" value="ECO:0007669"/>
    <property type="project" value="UniProtKB-SubCell"/>
</dbReference>